<dbReference type="SUPFAM" id="SSF53613">
    <property type="entry name" value="Ribokinase-like"/>
    <property type="match status" value="1"/>
</dbReference>
<dbReference type="GO" id="GO:0033786">
    <property type="term" value="F:heptose-1-phosphate adenylyltransferase activity"/>
    <property type="evidence" value="ECO:0007669"/>
    <property type="project" value="TreeGrafter"/>
</dbReference>
<proteinExistence type="predicted"/>
<dbReference type="CDD" id="cd01172">
    <property type="entry name" value="RfaE_like"/>
    <property type="match status" value="1"/>
</dbReference>
<sequence>MKVNLQEIIKQYSKKSLLVVGDVMLDKYVWGTINRISPEAPVPVINVEKTNHHPGGAANVARNIHGLGGKVTLIGLVGEDDSGSMLKSIISLDDDICSELLSETGRETTVKTRIIAQGQQVVRLDRENIFEPKESTIEAMKDVISKSLAETDGVILQDYDKGVFTGELIEWLMERCSSKSVPVYVDPKSRHFLKFSGARLFKPNYGEFISKSNMDDDFSEAGKAFRNEYGFEVLLVTKGKRGMSLFVGNKQIQIPTKARTVHDVSGAGDTVIATFALNDLCGLNPEESALLANLAAGRVCEEPGVVPITAESLAEIFAHHHD</sequence>
<evidence type="ECO:0000256" key="2">
    <source>
        <dbReference type="ARBA" id="ARBA00022777"/>
    </source>
</evidence>
<protein>
    <recommendedName>
        <fullName evidence="3">Carbohydrate kinase PfkB domain-containing protein</fullName>
    </recommendedName>
</protein>
<dbReference type="Gene3D" id="3.40.1190.20">
    <property type="match status" value="1"/>
</dbReference>
<reference evidence="4" key="1">
    <citation type="submission" date="2018-05" db="EMBL/GenBank/DDBJ databases">
        <authorList>
            <person name="Lanie J.A."/>
            <person name="Ng W.-L."/>
            <person name="Kazmierczak K.M."/>
            <person name="Andrzejewski T.M."/>
            <person name="Davidsen T.M."/>
            <person name="Wayne K.J."/>
            <person name="Tettelin H."/>
            <person name="Glass J.I."/>
            <person name="Rusch D."/>
            <person name="Podicherti R."/>
            <person name="Tsui H.-C.T."/>
            <person name="Winkler M.E."/>
        </authorList>
    </citation>
    <scope>NUCLEOTIDE SEQUENCE</scope>
</reference>
<dbReference type="InterPro" id="IPR011611">
    <property type="entry name" value="PfkB_dom"/>
</dbReference>
<dbReference type="AlphaFoldDB" id="A0A381X8D1"/>
<keyword evidence="1" id="KW-0808">Transferase</keyword>
<dbReference type="EMBL" id="UINC01014109">
    <property type="protein sequence ID" value="SVA60427.1"/>
    <property type="molecule type" value="Genomic_DNA"/>
</dbReference>
<feature type="domain" description="Carbohydrate kinase PfkB" evidence="3">
    <location>
        <begin position="15"/>
        <end position="306"/>
    </location>
</feature>
<dbReference type="PANTHER" id="PTHR46969">
    <property type="entry name" value="BIFUNCTIONAL PROTEIN HLDE"/>
    <property type="match status" value="1"/>
</dbReference>
<dbReference type="GO" id="GO:0005829">
    <property type="term" value="C:cytosol"/>
    <property type="evidence" value="ECO:0007669"/>
    <property type="project" value="TreeGrafter"/>
</dbReference>
<name>A0A381X8D1_9ZZZZ</name>
<dbReference type="GO" id="GO:0016773">
    <property type="term" value="F:phosphotransferase activity, alcohol group as acceptor"/>
    <property type="evidence" value="ECO:0007669"/>
    <property type="project" value="InterPro"/>
</dbReference>
<evidence type="ECO:0000313" key="4">
    <source>
        <dbReference type="EMBL" id="SVA60427.1"/>
    </source>
</evidence>
<dbReference type="InterPro" id="IPR029056">
    <property type="entry name" value="Ribokinase-like"/>
</dbReference>
<gene>
    <name evidence="4" type="ORF">METZ01_LOCUS113281</name>
</gene>
<keyword evidence="2" id="KW-0418">Kinase</keyword>
<organism evidence="4">
    <name type="scientific">marine metagenome</name>
    <dbReference type="NCBI Taxonomy" id="408172"/>
    <lineage>
        <taxon>unclassified sequences</taxon>
        <taxon>metagenomes</taxon>
        <taxon>ecological metagenomes</taxon>
    </lineage>
</organism>
<evidence type="ECO:0000256" key="1">
    <source>
        <dbReference type="ARBA" id="ARBA00022679"/>
    </source>
</evidence>
<dbReference type="PANTHER" id="PTHR46969:SF1">
    <property type="entry name" value="BIFUNCTIONAL PROTEIN HLDE"/>
    <property type="match status" value="1"/>
</dbReference>
<accession>A0A381X8D1</accession>
<dbReference type="GO" id="GO:0033785">
    <property type="term" value="F:heptose 7-phosphate kinase activity"/>
    <property type="evidence" value="ECO:0007669"/>
    <property type="project" value="TreeGrafter"/>
</dbReference>
<dbReference type="InterPro" id="IPR011913">
    <property type="entry name" value="RfaE_dom_I"/>
</dbReference>
<evidence type="ECO:0000259" key="3">
    <source>
        <dbReference type="Pfam" id="PF00294"/>
    </source>
</evidence>
<dbReference type="Pfam" id="PF00294">
    <property type="entry name" value="PfkB"/>
    <property type="match status" value="1"/>
</dbReference>